<evidence type="ECO:0000313" key="1">
    <source>
        <dbReference type="EMBL" id="EMR04074.1"/>
    </source>
</evidence>
<dbReference type="STRING" id="1279009.ADICEAN_00818"/>
<dbReference type="OrthoDB" id="965693at2"/>
<dbReference type="EMBL" id="AODQ01000012">
    <property type="protein sequence ID" value="EMR04074.1"/>
    <property type="molecule type" value="Genomic_DNA"/>
</dbReference>
<dbReference type="eggNOG" id="ENOG5033DYE">
    <property type="taxonomic scope" value="Bacteria"/>
</dbReference>
<proteinExistence type="predicted"/>
<reference evidence="1 2" key="1">
    <citation type="journal article" date="2013" name="Genome Announc.">
        <title>Draft Genome Sequence of Cesiribacter andamanensis Strain AMV16T, Isolated from a Soil Sample from a Mud Volcano in the Andaman Islands, India.</title>
        <authorList>
            <person name="Shivaji S."/>
            <person name="Ara S."/>
            <person name="Begum Z."/>
            <person name="Srinivas T.N."/>
            <person name="Singh A."/>
            <person name="Kumar Pinnaka A."/>
        </authorList>
    </citation>
    <scope>NUCLEOTIDE SEQUENCE [LARGE SCALE GENOMIC DNA]</scope>
    <source>
        <strain evidence="1 2">AMV16</strain>
    </source>
</reference>
<dbReference type="Proteomes" id="UP000011910">
    <property type="component" value="Unassembled WGS sequence"/>
</dbReference>
<evidence type="ECO:0000313" key="2">
    <source>
        <dbReference type="Proteomes" id="UP000011910"/>
    </source>
</evidence>
<name>M7P0E4_9BACT</name>
<sequence>MENTEKQAPCSEHERCLHLLQLVLDGEASDTEKHYYMHHIEECMPCYRSFNIETEIRNILRSKLEKKHVPLDLVSSIRSKVKETV</sequence>
<gene>
    <name evidence="1" type="ORF">ADICEAN_00818</name>
</gene>
<organism evidence="1 2">
    <name type="scientific">Cesiribacter andamanensis AMV16</name>
    <dbReference type="NCBI Taxonomy" id="1279009"/>
    <lineage>
        <taxon>Bacteria</taxon>
        <taxon>Pseudomonadati</taxon>
        <taxon>Bacteroidota</taxon>
        <taxon>Cytophagia</taxon>
        <taxon>Cytophagales</taxon>
        <taxon>Cesiribacteraceae</taxon>
        <taxon>Cesiribacter</taxon>
    </lineage>
</organism>
<accession>M7P0E4</accession>
<dbReference type="AlphaFoldDB" id="M7P0E4"/>
<protein>
    <submittedName>
        <fullName evidence="1">Anti-sigma factor</fullName>
    </submittedName>
</protein>
<keyword evidence="2" id="KW-1185">Reference proteome</keyword>
<comment type="caution">
    <text evidence="1">The sequence shown here is derived from an EMBL/GenBank/DDBJ whole genome shotgun (WGS) entry which is preliminary data.</text>
</comment>